<dbReference type="PANTHER" id="PTHR12220:SF13">
    <property type="entry name" value="LARGE RIBOSOMAL SUBUNIT PROTEIN UL16M"/>
    <property type="match status" value="1"/>
</dbReference>
<evidence type="ECO:0000256" key="2">
    <source>
        <dbReference type="ARBA" id="ARBA00022555"/>
    </source>
</evidence>
<evidence type="ECO:0000256" key="4">
    <source>
        <dbReference type="ARBA" id="ARBA00022980"/>
    </source>
</evidence>
<proteinExistence type="inferred from homology"/>
<keyword evidence="5 6" id="KW-0687">Ribonucleoprotein</keyword>
<dbReference type="Gene3D" id="3.90.1170.10">
    <property type="entry name" value="Ribosomal protein L10e/L16"/>
    <property type="match status" value="1"/>
</dbReference>
<keyword evidence="7" id="KW-0694">RNA-binding</keyword>
<dbReference type="GO" id="GO:0019843">
    <property type="term" value="F:rRNA binding"/>
    <property type="evidence" value="ECO:0007669"/>
    <property type="project" value="UniProtKB-KW"/>
</dbReference>
<dbReference type="InterPro" id="IPR020798">
    <property type="entry name" value="Ribosomal_uL16_CS"/>
</dbReference>
<dbReference type="InterPro" id="IPR047873">
    <property type="entry name" value="Ribosomal_uL16"/>
</dbReference>
<dbReference type="GO" id="GO:0006412">
    <property type="term" value="P:translation"/>
    <property type="evidence" value="ECO:0007669"/>
    <property type="project" value="InterPro"/>
</dbReference>
<dbReference type="InterPro" id="IPR016180">
    <property type="entry name" value="Ribosomal_uL16_dom"/>
</dbReference>
<comment type="function">
    <text evidence="7">Binds 23S rRNA and is also seen to make contacts with the A and possibly P site tRNAs.</text>
</comment>
<evidence type="ECO:0000313" key="8">
    <source>
        <dbReference type="EMBL" id="XCC45273.1"/>
    </source>
</evidence>
<dbReference type="PRINTS" id="PR00060">
    <property type="entry name" value="RIBOSOMALL16"/>
</dbReference>
<dbReference type="GO" id="GO:0003735">
    <property type="term" value="F:structural constituent of ribosome"/>
    <property type="evidence" value="ECO:0007669"/>
    <property type="project" value="InterPro"/>
</dbReference>
<comment type="subunit">
    <text evidence="7">Part of the 50S ribosomal subunit.</text>
</comment>
<sequence length="140" mass="16155">MLQPKKIKYLKVQKGSFKGISYRGNMLYNGEYGLKSIDNFKFITQKQIEAARIAINKYLEKGNKLFINIFPYKPITKKPQEVRMGKGKGNFEIWVCPVKPGKIIFELKNINYKLAKKALIAGSHKLPIKTKFIVSNFIKL</sequence>
<dbReference type="FunFam" id="3.90.1170.10:FF:000001">
    <property type="entry name" value="50S ribosomal protein L16"/>
    <property type="match status" value="1"/>
</dbReference>
<reference evidence="8" key="1">
    <citation type="submission" date="2024-06" db="EMBL/GenBank/DDBJ databases">
        <title>Diversity, functionality, and evolutionary history of bacterial symbionts in false click beetles (Coleoptera, Throscidae).</title>
        <authorList>
            <person name="Wierz J.C."/>
            <person name="Malm H."/>
            <person name="Kaltenpoth M."/>
            <person name="Engl T."/>
        </authorList>
    </citation>
    <scope>NUCLEOTIDE SEQUENCE</scope>
    <source>
        <strain evidence="8">Ttur</strain>
    </source>
</reference>
<dbReference type="EMBL" id="CP158689">
    <property type="protein sequence ID" value="XCC45273.1"/>
    <property type="molecule type" value="Genomic_DNA"/>
</dbReference>
<dbReference type="InterPro" id="IPR000114">
    <property type="entry name" value="Ribosomal_uL16_bact-type"/>
</dbReference>
<dbReference type="PANTHER" id="PTHR12220">
    <property type="entry name" value="50S/60S RIBOSOMAL PROTEIN L16"/>
    <property type="match status" value="1"/>
</dbReference>
<protein>
    <recommendedName>
        <fullName evidence="7">50S ribosomal protein L16</fullName>
    </recommendedName>
</protein>
<evidence type="ECO:0000256" key="5">
    <source>
        <dbReference type="ARBA" id="ARBA00023274"/>
    </source>
</evidence>
<comment type="similarity">
    <text evidence="1 6">Belongs to the universal ribosomal protein uL16 family.</text>
</comment>
<organism evidence="8">
    <name type="scientific">Candidatus Shikimatogenerans sp. Ttur</name>
    <dbReference type="NCBI Taxonomy" id="3158569"/>
    <lineage>
        <taxon>Bacteria</taxon>
        <taxon>Pseudomonadati</taxon>
        <taxon>Bacteroidota</taxon>
        <taxon>Flavobacteriia</taxon>
        <taxon>Flavobacteriales</taxon>
        <taxon>Candidatus Shikimatogenerans</taxon>
    </lineage>
</organism>
<name>A0AAU7ZXZ2_9FLAO</name>
<dbReference type="GO" id="GO:0022625">
    <property type="term" value="C:cytosolic large ribosomal subunit"/>
    <property type="evidence" value="ECO:0007669"/>
    <property type="project" value="TreeGrafter"/>
</dbReference>
<accession>A0AAU7ZXZ2</accession>
<dbReference type="InterPro" id="IPR036920">
    <property type="entry name" value="Ribosomal_uL16_sf"/>
</dbReference>
<dbReference type="NCBIfam" id="TIGR01164">
    <property type="entry name" value="rplP_bact"/>
    <property type="match status" value="1"/>
</dbReference>
<keyword evidence="4 6" id="KW-0689">Ribosomal protein</keyword>
<keyword evidence="2 7" id="KW-0820">tRNA-binding</keyword>
<evidence type="ECO:0000256" key="7">
    <source>
        <dbReference type="RuleBase" id="RU004414"/>
    </source>
</evidence>
<keyword evidence="3 7" id="KW-0699">rRNA-binding</keyword>
<dbReference type="SUPFAM" id="SSF54686">
    <property type="entry name" value="Ribosomal protein L16p/L10e"/>
    <property type="match status" value="1"/>
</dbReference>
<gene>
    <name evidence="8" type="primary">rplP</name>
    <name evidence="8" type="ORF">ABUS76_00685</name>
</gene>
<evidence type="ECO:0000256" key="6">
    <source>
        <dbReference type="RuleBase" id="RU004413"/>
    </source>
</evidence>
<evidence type="ECO:0000256" key="1">
    <source>
        <dbReference type="ARBA" id="ARBA00008931"/>
    </source>
</evidence>
<dbReference type="GO" id="GO:0000049">
    <property type="term" value="F:tRNA binding"/>
    <property type="evidence" value="ECO:0007669"/>
    <property type="project" value="UniProtKB-KW"/>
</dbReference>
<dbReference type="PROSITE" id="PS00701">
    <property type="entry name" value="RIBOSOMAL_L16_2"/>
    <property type="match status" value="1"/>
</dbReference>
<evidence type="ECO:0000256" key="3">
    <source>
        <dbReference type="ARBA" id="ARBA00022730"/>
    </source>
</evidence>
<dbReference type="AlphaFoldDB" id="A0AAU7ZXZ2"/>
<dbReference type="CDD" id="cd01433">
    <property type="entry name" value="Ribosomal_L16_L10e"/>
    <property type="match status" value="1"/>
</dbReference>
<dbReference type="Pfam" id="PF00252">
    <property type="entry name" value="Ribosomal_L16"/>
    <property type="match status" value="1"/>
</dbReference>